<dbReference type="Proteomes" id="UP000323393">
    <property type="component" value="Unassembled WGS sequence"/>
</dbReference>
<feature type="domain" description="DUF7878" evidence="1">
    <location>
        <begin position="6"/>
        <end position="134"/>
    </location>
</feature>
<dbReference type="InterPro" id="IPR057200">
    <property type="entry name" value="DUF7878"/>
</dbReference>
<gene>
    <name evidence="2" type="ORF">FZC74_11790</name>
</gene>
<sequence length="156" mass="18326">MSNLQFTYEIINEPTAISNRDSKNVATILSIDATLTVRIIDEVYFKADIAILEFYKALLKWKQEVTTSHIPAFHYYSIEYDDHEDGAILSMLPFSDKARVETIWAIIDIYYVFDQSYAVSKLVELEARLKRDLENYFQIDLEKFVRHIPYVKDTIL</sequence>
<evidence type="ECO:0000259" key="1">
    <source>
        <dbReference type="Pfam" id="PF25297"/>
    </source>
</evidence>
<dbReference type="RefSeq" id="WP_148965998.1">
    <property type="nucleotide sequence ID" value="NZ_VTEU01000004.1"/>
</dbReference>
<dbReference type="Pfam" id="PF25297">
    <property type="entry name" value="DUF7878"/>
    <property type="match status" value="1"/>
</dbReference>
<protein>
    <recommendedName>
        <fullName evidence="1">DUF7878 domain-containing protein</fullName>
    </recommendedName>
</protein>
<dbReference type="EMBL" id="VTEU01000004">
    <property type="protein sequence ID" value="TYS58484.1"/>
    <property type="molecule type" value="Genomic_DNA"/>
</dbReference>
<dbReference type="AlphaFoldDB" id="A0AA94WMA1"/>
<comment type="caution">
    <text evidence="2">The sequence shown here is derived from an EMBL/GenBank/DDBJ whole genome shotgun (WGS) entry which is preliminary data.</text>
</comment>
<name>A0AA94WMA1_9BACI</name>
<accession>A0AA94WMA1</accession>
<organism evidence="2 3">
    <name type="scientific">Sutcliffiella horikoshii</name>
    <dbReference type="NCBI Taxonomy" id="79883"/>
    <lineage>
        <taxon>Bacteria</taxon>
        <taxon>Bacillati</taxon>
        <taxon>Bacillota</taxon>
        <taxon>Bacilli</taxon>
        <taxon>Bacillales</taxon>
        <taxon>Bacillaceae</taxon>
        <taxon>Sutcliffiella</taxon>
    </lineage>
</organism>
<evidence type="ECO:0000313" key="3">
    <source>
        <dbReference type="Proteomes" id="UP000323393"/>
    </source>
</evidence>
<proteinExistence type="predicted"/>
<evidence type="ECO:0000313" key="2">
    <source>
        <dbReference type="EMBL" id="TYS58484.1"/>
    </source>
</evidence>
<reference evidence="2 3" key="1">
    <citation type="submission" date="2019-08" db="EMBL/GenBank/DDBJ databases">
        <title>Bacillus genomes from the desert of Cuatro Cienegas, Coahuila.</title>
        <authorList>
            <person name="Olmedo-Alvarez G."/>
        </authorList>
    </citation>
    <scope>NUCLEOTIDE SEQUENCE [LARGE SCALE GENOMIC DNA]</scope>
    <source>
        <strain evidence="2 3">CH88_3T</strain>
    </source>
</reference>